<comment type="caution">
    <text evidence="1">The sequence shown here is derived from an EMBL/GenBank/DDBJ whole genome shotgun (WGS) entry which is preliminary data.</text>
</comment>
<accession>X1NGI5</accession>
<protein>
    <submittedName>
        <fullName evidence="1">Uncharacterized protein</fullName>
    </submittedName>
</protein>
<gene>
    <name evidence="1" type="ORF">S06H3_41145</name>
</gene>
<sequence>GDSMYAITAKVNNIETIEGNYKNIKIAERHLRRLEKKYTGTTFKIDRVNKKEKKTVKKRG</sequence>
<feature type="non-terminal residue" evidence="1">
    <location>
        <position position="1"/>
    </location>
</feature>
<dbReference type="AlphaFoldDB" id="X1NGI5"/>
<evidence type="ECO:0000313" key="1">
    <source>
        <dbReference type="EMBL" id="GAI43137.1"/>
    </source>
</evidence>
<dbReference type="EMBL" id="BARV01025320">
    <property type="protein sequence ID" value="GAI43137.1"/>
    <property type="molecule type" value="Genomic_DNA"/>
</dbReference>
<proteinExistence type="predicted"/>
<reference evidence="1" key="1">
    <citation type="journal article" date="2014" name="Front. Microbiol.">
        <title>High frequency of phylogenetically diverse reductive dehalogenase-homologous genes in deep subseafloor sedimentary metagenomes.</title>
        <authorList>
            <person name="Kawai M."/>
            <person name="Futagami T."/>
            <person name="Toyoda A."/>
            <person name="Takaki Y."/>
            <person name="Nishi S."/>
            <person name="Hori S."/>
            <person name="Arai W."/>
            <person name="Tsubouchi T."/>
            <person name="Morono Y."/>
            <person name="Uchiyama I."/>
            <person name="Ito T."/>
            <person name="Fujiyama A."/>
            <person name="Inagaki F."/>
            <person name="Takami H."/>
        </authorList>
    </citation>
    <scope>NUCLEOTIDE SEQUENCE</scope>
    <source>
        <strain evidence="1">Expedition CK06-06</strain>
    </source>
</reference>
<name>X1NGI5_9ZZZZ</name>
<organism evidence="1">
    <name type="scientific">marine sediment metagenome</name>
    <dbReference type="NCBI Taxonomy" id="412755"/>
    <lineage>
        <taxon>unclassified sequences</taxon>
        <taxon>metagenomes</taxon>
        <taxon>ecological metagenomes</taxon>
    </lineage>
</organism>